<protein>
    <submittedName>
        <fullName evidence="3">Uncharacterized protein</fullName>
    </submittedName>
</protein>
<organism evidence="3 4">
    <name type="scientific">Cylindrospermopsis curvispora GIHE-G1</name>
    <dbReference type="NCBI Taxonomy" id="2666332"/>
    <lineage>
        <taxon>Bacteria</taxon>
        <taxon>Bacillati</taxon>
        <taxon>Cyanobacteriota</taxon>
        <taxon>Cyanophyceae</taxon>
        <taxon>Nostocales</taxon>
        <taxon>Aphanizomenonaceae</taxon>
        <taxon>Cylindrospermopsis</taxon>
    </lineage>
</organism>
<proteinExistence type="predicted"/>
<evidence type="ECO:0000256" key="2">
    <source>
        <dbReference type="SAM" id="Phobius"/>
    </source>
</evidence>
<evidence type="ECO:0000313" key="3">
    <source>
        <dbReference type="EMBL" id="QNP28865.1"/>
    </source>
</evidence>
<feature type="region of interest" description="Disordered" evidence="1">
    <location>
        <begin position="120"/>
        <end position="217"/>
    </location>
</feature>
<evidence type="ECO:0000313" key="4">
    <source>
        <dbReference type="Proteomes" id="UP000516013"/>
    </source>
</evidence>
<dbReference type="AlphaFoldDB" id="A0A7H0EYJ9"/>
<keyword evidence="2" id="KW-1133">Transmembrane helix</keyword>
<sequence>MLDSLTVKNPSPTSQKQCRRVMDSPSLWILAFLGSISLHILVFWWLSSSKLFGFWIPLSQSGQDNMVVELVDVPAAVEPQKQVPKSEPALAKPNPSPSTPKQANYNTTKKVAEQVVVAKPINSNLNRSPVTPPRQNQPNTPLIPKPTPGKFLLPPKSSPPPNDLPWNSPREEVKVESEKSKPLPEIAPDKLPKPISSPSLSENPTPETTPVGENSQPQLFPQLFTLTIEPLNRDEIQELRKQNLIPGDIPPDVLPKYQGSSTKELTITFSSAQTQPSKRITILVSLIVNQHGKLEQVFIIDPNISEKDKSVYEPPLRELFQQEKFVGGYDKNGSQPEKSNLYLRVTIVPRDSPTSSPTNSP</sequence>
<keyword evidence="2" id="KW-0812">Transmembrane</keyword>
<feature type="compositionally biased region" description="Basic and acidic residues" evidence="1">
    <location>
        <begin position="169"/>
        <end position="192"/>
    </location>
</feature>
<dbReference type="KEGG" id="ccur:IAR63_13425"/>
<evidence type="ECO:0000256" key="1">
    <source>
        <dbReference type="SAM" id="MobiDB-lite"/>
    </source>
</evidence>
<feature type="transmembrane region" description="Helical" evidence="2">
    <location>
        <begin position="26"/>
        <end position="46"/>
    </location>
</feature>
<feature type="region of interest" description="Disordered" evidence="1">
    <location>
        <begin position="79"/>
        <end position="106"/>
    </location>
</feature>
<accession>A0A7H0EYJ9</accession>
<keyword evidence="4" id="KW-1185">Reference proteome</keyword>
<keyword evidence="2" id="KW-0472">Membrane</keyword>
<dbReference type="Proteomes" id="UP000516013">
    <property type="component" value="Chromosome"/>
</dbReference>
<dbReference type="EMBL" id="CP060822">
    <property type="protein sequence ID" value="QNP28865.1"/>
    <property type="molecule type" value="Genomic_DNA"/>
</dbReference>
<gene>
    <name evidence="3" type="ORF">IAR63_13425</name>
</gene>
<feature type="compositionally biased region" description="Polar residues" evidence="1">
    <location>
        <begin position="121"/>
        <end position="140"/>
    </location>
</feature>
<reference evidence="3 4" key="1">
    <citation type="submission" date="2020-08" db="EMBL/GenBank/DDBJ databases">
        <title>Complete genome sequence of Raphidiopsis curvispora isolated from drinking water reservoir in South Korea.</title>
        <authorList>
            <person name="Jeong J."/>
        </authorList>
    </citation>
    <scope>NUCLEOTIDE SEQUENCE [LARGE SCALE GENOMIC DNA]</scope>
    <source>
        <strain evidence="3 4">GIHE-G1</strain>
    </source>
</reference>
<feature type="compositionally biased region" description="Polar residues" evidence="1">
    <location>
        <begin position="202"/>
        <end position="217"/>
    </location>
</feature>
<name>A0A7H0EYJ9_9CYAN</name>